<dbReference type="Proteomes" id="UP000276215">
    <property type="component" value="Unassembled WGS sequence"/>
</dbReference>
<evidence type="ECO:0000313" key="3">
    <source>
        <dbReference type="Proteomes" id="UP000276215"/>
    </source>
</evidence>
<dbReference type="EMBL" id="ML120403">
    <property type="protein sequence ID" value="RPA97603.1"/>
    <property type="molecule type" value="Genomic_DNA"/>
</dbReference>
<evidence type="ECO:0000313" key="2">
    <source>
        <dbReference type="EMBL" id="RPA97603.1"/>
    </source>
</evidence>
<accession>A0A3N4JHA7</accession>
<dbReference type="AlphaFoldDB" id="A0A3N4JHA7"/>
<feature type="region of interest" description="Disordered" evidence="1">
    <location>
        <begin position="87"/>
        <end position="129"/>
    </location>
</feature>
<protein>
    <submittedName>
        <fullName evidence="2">Uncharacterized protein</fullName>
    </submittedName>
</protein>
<keyword evidence="3" id="KW-1185">Reference proteome</keyword>
<evidence type="ECO:0000256" key="1">
    <source>
        <dbReference type="SAM" id="MobiDB-lite"/>
    </source>
</evidence>
<sequence length="209" mass="23689">MPDPKQATIHLLPSPSIHPSPPIVHRHSYHNQGVYIIHPRRPAGQSIRHGSDTHTHSHAHIITHTHTIRAPPSPLSSGRWVEKKEPNQAPCHHSRHNHTPHLPRHTYRHCKGGRMGTRRLPSQTRHTLRGGGGSYLDHVHRSSMGFWWTKYFGTVHHARRGRGFERGQDDLGNVRGSTNLVGEDLLFFSPRDYGTALSGESRFHANMSE</sequence>
<organism evidence="2 3">
    <name type="scientific">Choiromyces venosus 120613-1</name>
    <dbReference type="NCBI Taxonomy" id="1336337"/>
    <lineage>
        <taxon>Eukaryota</taxon>
        <taxon>Fungi</taxon>
        <taxon>Dikarya</taxon>
        <taxon>Ascomycota</taxon>
        <taxon>Pezizomycotina</taxon>
        <taxon>Pezizomycetes</taxon>
        <taxon>Pezizales</taxon>
        <taxon>Tuberaceae</taxon>
        <taxon>Choiromyces</taxon>
    </lineage>
</organism>
<name>A0A3N4JHA7_9PEZI</name>
<reference evidence="2 3" key="1">
    <citation type="journal article" date="2018" name="Nat. Ecol. Evol.">
        <title>Pezizomycetes genomes reveal the molecular basis of ectomycorrhizal truffle lifestyle.</title>
        <authorList>
            <person name="Murat C."/>
            <person name="Payen T."/>
            <person name="Noel B."/>
            <person name="Kuo A."/>
            <person name="Morin E."/>
            <person name="Chen J."/>
            <person name="Kohler A."/>
            <person name="Krizsan K."/>
            <person name="Balestrini R."/>
            <person name="Da Silva C."/>
            <person name="Montanini B."/>
            <person name="Hainaut M."/>
            <person name="Levati E."/>
            <person name="Barry K.W."/>
            <person name="Belfiori B."/>
            <person name="Cichocki N."/>
            <person name="Clum A."/>
            <person name="Dockter R.B."/>
            <person name="Fauchery L."/>
            <person name="Guy J."/>
            <person name="Iotti M."/>
            <person name="Le Tacon F."/>
            <person name="Lindquist E.A."/>
            <person name="Lipzen A."/>
            <person name="Malagnac F."/>
            <person name="Mello A."/>
            <person name="Molinier V."/>
            <person name="Miyauchi S."/>
            <person name="Poulain J."/>
            <person name="Riccioni C."/>
            <person name="Rubini A."/>
            <person name="Sitrit Y."/>
            <person name="Splivallo R."/>
            <person name="Traeger S."/>
            <person name="Wang M."/>
            <person name="Zifcakova L."/>
            <person name="Wipf D."/>
            <person name="Zambonelli A."/>
            <person name="Paolocci F."/>
            <person name="Nowrousian M."/>
            <person name="Ottonello S."/>
            <person name="Baldrian P."/>
            <person name="Spatafora J.W."/>
            <person name="Henrissat B."/>
            <person name="Nagy L.G."/>
            <person name="Aury J.M."/>
            <person name="Wincker P."/>
            <person name="Grigoriev I.V."/>
            <person name="Bonfante P."/>
            <person name="Martin F.M."/>
        </authorList>
    </citation>
    <scope>NUCLEOTIDE SEQUENCE [LARGE SCALE GENOMIC DNA]</scope>
    <source>
        <strain evidence="2 3">120613-1</strain>
    </source>
</reference>
<feature type="compositionally biased region" description="Basic residues" evidence="1">
    <location>
        <begin position="92"/>
        <end position="112"/>
    </location>
</feature>
<proteinExistence type="predicted"/>
<gene>
    <name evidence="2" type="ORF">L873DRAFT_1115440</name>
</gene>